<dbReference type="InterPro" id="IPR006345">
    <property type="entry name" value="RecD2"/>
</dbReference>
<dbReference type="Pfam" id="PF14490">
    <property type="entry name" value="HHH_RecD2"/>
    <property type="match status" value="1"/>
</dbReference>
<dbReference type="PANTHER" id="PTHR43788:SF6">
    <property type="entry name" value="DNA HELICASE B"/>
    <property type="match status" value="1"/>
</dbReference>
<dbReference type="PANTHER" id="PTHR43788">
    <property type="entry name" value="DNA2/NAM7 HELICASE FAMILY MEMBER"/>
    <property type="match status" value="1"/>
</dbReference>
<dbReference type="InterPro" id="IPR050534">
    <property type="entry name" value="Coronavir_polyprotein_1ab"/>
</dbReference>
<dbReference type="InterPro" id="IPR027785">
    <property type="entry name" value="UvrD-like_helicase_C"/>
</dbReference>
<dbReference type="GO" id="GO:0017116">
    <property type="term" value="F:single-stranded DNA helicase activity"/>
    <property type="evidence" value="ECO:0007669"/>
    <property type="project" value="TreeGrafter"/>
</dbReference>
<dbReference type="SUPFAM" id="SSF47781">
    <property type="entry name" value="RuvA domain 2-like"/>
    <property type="match status" value="1"/>
</dbReference>
<proteinExistence type="inferred from homology"/>
<dbReference type="Gene3D" id="3.40.50.300">
    <property type="entry name" value="P-loop containing nucleotide triphosphate hydrolases"/>
    <property type="match status" value="2"/>
</dbReference>
<dbReference type="InterPro" id="IPR029493">
    <property type="entry name" value="RecD2-like_HHH"/>
</dbReference>
<dbReference type="Pfam" id="PF13245">
    <property type="entry name" value="AAA_19"/>
    <property type="match status" value="1"/>
</dbReference>
<sequence>MTEAPTFGPTKRKVRQASLVAESEAPAEISFSASVDRIIFKNDSNGYAIVRVCPDSKDAGRNGIPAGELTCVGTLLNPQEGMRLRFTGRFVKNPRFGRQFQFSSAQEQVPASEAGLISYLSSRLIKGMGPDMAQRVVKKFGADTIRILDEEPEKLTSVRGIGEKNLATIVQSWREHRGLSDLMQFLQPHGISSAYGVRIYKEYGVQSLAIVRENPYRLAMDIRGIGFTTADAIAEKLGVPRESPLRLQGAVLYVLQKAADNGDVFLPSRVLTERIEKELHVPVAGVADAIAVLEQEKRIVVDSVPLEAEPGAGPADKAVYLAIFHRCEDKTAYYLERLTHMPSNVTFEDEGKQVAEALAKQEHDLAKAQVSAVYMAAHSKVMVLTGGPGTGKTTIIKAIISLYSTVTTRIYLAAPTGRAAKRMSEATGMEARTLHRMLEYNPMLNKFCRNENEPLACDLLIVDEASMMDILIFYYLMKAVPTGCVVIFVGDIYQLPSVGPGSVLADIIASGKVPVTELNEIFRQSRTSDIVSNAHLINSGTVPDLVRPWQRETDFFFLEVGDMEEAAPILVDLICREIPRRYQYNPFRDIQLLTPMHKGAVGTINMNAMLQQALNPGTGASQTGQDAPVAELRRGETTFRCGDKVMQIKNNYVKDVFNGDVGTIEAIDARKKMVTVSFDERKVLYEATEMDELVLAYAISIHKSQGSEYPVVVIPLFMQHYIMLQRNLVYTAITRGKKLVVLVGETRALARAVSNTDVKRRYTRLAWRLRDYVTNLYN</sequence>
<comment type="caution">
    <text evidence="4">The sequence shown here is derived from an EMBL/GenBank/DDBJ whole genome shotgun (WGS) entry which is preliminary data.</text>
</comment>
<keyword evidence="4" id="KW-0347">Helicase</keyword>
<dbReference type="AlphaFoldDB" id="A0A9D1TQ27"/>
<dbReference type="Proteomes" id="UP000886752">
    <property type="component" value="Unassembled WGS sequence"/>
</dbReference>
<dbReference type="Pfam" id="PF13538">
    <property type="entry name" value="UvrD_C_2"/>
    <property type="match status" value="1"/>
</dbReference>
<dbReference type="Gene3D" id="2.30.30.940">
    <property type="match status" value="1"/>
</dbReference>
<dbReference type="Gene3D" id="1.10.10.2220">
    <property type="match status" value="1"/>
</dbReference>
<dbReference type="CDD" id="cd18809">
    <property type="entry name" value="SF1_C_RecD"/>
    <property type="match status" value="1"/>
</dbReference>
<evidence type="ECO:0000313" key="4">
    <source>
        <dbReference type="EMBL" id="HIW01278.1"/>
    </source>
</evidence>
<dbReference type="Pfam" id="PF23139">
    <property type="entry name" value="OB_YrrC"/>
    <property type="match status" value="1"/>
</dbReference>
<dbReference type="GO" id="GO:0005524">
    <property type="term" value="F:ATP binding"/>
    <property type="evidence" value="ECO:0007669"/>
    <property type="project" value="UniProtKB-KW"/>
</dbReference>
<feature type="domain" description="AAA+ ATPase" evidence="3">
    <location>
        <begin position="378"/>
        <end position="519"/>
    </location>
</feature>
<evidence type="ECO:0000256" key="1">
    <source>
        <dbReference type="ARBA" id="ARBA00022741"/>
    </source>
</evidence>
<keyword evidence="4" id="KW-0378">Hydrolase</keyword>
<dbReference type="HAMAP" id="MF_01488">
    <property type="entry name" value="RecD2"/>
    <property type="match status" value="1"/>
</dbReference>
<dbReference type="SUPFAM" id="SSF52540">
    <property type="entry name" value="P-loop containing nucleoside triphosphate hydrolases"/>
    <property type="match status" value="2"/>
</dbReference>
<evidence type="ECO:0000256" key="2">
    <source>
        <dbReference type="ARBA" id="ARBA00022840"/>
    </source>
</evidence>
<accession>A0A9D1TQ27</accession>
<reference evidence="4" key="2">
    <citation type="submission" date="2021-04" db="EMBL/GenBank/DDBJ databases">
        <authorList>
            <person name="Gilroy R."/>
        </authorList>
    </citation>
    <scope>NUCLEOTIDE SEQUENCE</scope>
    <source>
        <strain evidence="4">ChiHecec2B26-446</strain>
    </source>
</reference>
<dbReference type="GO" id="GO:0043139">
    <property type="term" value="F:5'-3' DNA helicase activity"/>
    <property type="evidence" value="ECO:0007669"/>
    <property type="project" value="InterPro"/>
</dbReference>
<evidence type="ECO:0000259" key="3">
    <source>
        <dbReference type="SMART" id="SM00382"/>
    </source>
</evidence>
<dbReference type="InterPro" id="IPR027417">
    <property type="entry name" value="P-loop_NTPase"/>
</dbReference>
<dbReference type="GO" id="GO:0009338">
    <property type="term" value="C:exodeoxyribonuclease V complex"/>
    <property type="evidence" value="ECO:0007669"/>
    <property type="project" value="TreeGrafter"/>
</dbReference>
<protein>
    <submittedName>
        <fullName evidence="4">ATP-dependent RecD-like DNA helicase</fullName>
    </submittedName>
</protein>
<evidence type="ECO:0000313" key="5">
    <source>
        <dbReference type="Proteomes" id="UP000886752"/>
    </source>
</evidence>
<name>A0A9D1TQ27_9BACT</name>
<dbReference type="CDD" id="cd17933">
    <property type="entry name" value="DEXSc_RecD-like"/>
    <property type="match status" value="1"/>
</dbReference>
<gene>
    <name evidence="4" type="ORF">H9894_08845</name>
</gene>
<dbReference type="InterPro" id="IPR041451">
    <property type="entry name" value="RecD2_SH13"/>
</dbReference>
<dbReference type="Gene3D" id="1.10.150.20">
    <property type="entry name" value="5' to 3' exonuclease, C-terminal subdomain"/>
    <property type="match status" value="1"/>
</dbReference>
<dbReference type="InterPro" id="IPR055446">
    <property type="entry name" value="RecD2_N_OB"/>
</dbReference>
<keyword evidence="1" id="KW-0547">Nucleotide-binding</keyword>
<dbReference type="GO" id="GO:0003677">
    <property type="term" value="F:DNA binding"/>
    <property type="evidence" value="ECO:0007669"/>
    <property type="project" value="InterPro"/>
</dbReference>
<dbReference type="NCBIfam" id="TIGR01448">
    <property type="entry name" value="recD_rel"/>
    <property type="match status" value="1"/>
</dbReference>
<reference evidence="4" key="1">
    <citation type="journal article" date="2021" name="PeerJ">
        <title>Extensive microbial diversity within the chicken gut microbiome revealed by metagenomics and culture.</title>
        <authorList>
            <person name="Gilroy R."/>
            <person name="Ravi A."/>
            <person name="Getino M."/>
            <person name="Pursley I."/>
            <person name="Horton D.L."/>
            <person name="Alikhan N.F."/>
            <person name="Baker D."/>
            <person name="Gharbi K."/>
            <person name="Hall N."/>
            <person name="Watson M."/>
            <person name="Adriaenssens E.M."/>
            <person name="Foster-Nyarko E."/>
            <person name="Jarju S."/>
            <person name="Secka A."/>
            <person name="Antonio M."/>
            <person name="Oren A."/>
            <person name="Chaudhuri R.R."/>
            <person name="La Ragione R."/>
            <person name="Hildebrand F."/>
            <person name="Pallen M.J."/>
        </authorList>
    </citation>
    <scope>NUCLEOTIDE SEQUENCE</scope>
    <source>
        <strain evidence="4">ChiHecec2B26-446</strain>
    </source>
</reference>
<dbReference type="GO" id="GO:0006310">
    <property type="term" value="P:DNA recombination"/>
    <property type="evidence" value="ECO:0007669"/>
    <property type="project" value="InterPro"/>
</dbReference>
<dbReference type="SMART" id="SM00382">
    <property type="entry name" value="AAA"/>
    <property type="match status" value="1"/>
</dbReference>
<keyword evidence="2" id="KW-0067">ATP-binding</keyword>
<organism evidence="4 5">
    <name type="scientific">Candidatus Desulfovibrio intestinipullorum</name>
    <dbReference type="NCBI Taxonomy" id="2838536"/>
    <lineage>
        <taxon>Bacteria</taxon>
        <taxon>Pseudomonadati</taxon>
        <taxon>Thermodesulfobacteriota</taxon>
        <taxon>Desulfovibrionia</taxon>
        <taxon>Desulfovibrionales</taxon>
        <taxon>Desulfovibrionaceae</taxon>
        <taxon>Desulfovibrio</taxon>
    </lineage>
</organism>
<dbReference type="InterPro" id="IPR003593">
    <property type="entry name" value="AAA+_ATPase"/>
</dbReference>
<dbReference type="InterPro" id="IPR010994">
    <property type="entry name" value="RuvA_2-like"/>
</dbReference>
<dbReference type="Pfam" id="PF18335">
    <property type="entry name" value="SH3_13"/>
    <property type="match status" value="1"/>
</dbReference>
<dbReference type="EMBL" id="DXHV01000077">
    <property type="protein sequence ID" value="HIW01278.1"/>
    <property type="molecule type" value="Genomic_DNA"/>
</dbReference>